<dbReference type="eggNOG" id="COG4518">
    <property type="taxonomic scope" value="Bacteria"/>
</dbReference>
<dbReference type="InterPro" id="IPR056974">
    <property type="entry name" value="Tail_Gp41-like"/>
</dbReference>
<dbReference type="AlphaFoldDB" id="M5DM53"/>
<dbReference type="Pfam" id="PF23746">
    <property type="entry name" value="Gp41_Mu"/>
    <property type="match status" value="1"/>
</dbReference>
<dbReference type="RefSeq" id="WP_015485680.1">
    <property type="nucleotide sequence ID" value="NC_020888.1"/>
</dbReference>
<proteinExistence type="predicted"/>
<gene>
    <name evidence="1" type="ORF">TOL_0501</name>
</gene>
<reference evidence="1 2" key="1">
    <citation type="journal article" date="2013" name="Genome Announc.">
        <title>Genome Sequence of Thalassolituus oleivorans MIL-1 (DSM 14913T).</title>
        <authorList>
            <person name="Golyshin P.N."/>
            <person name="Werner J."/>
            <person name="Chernikova T.N."/>
            <person name="Tran H."/>
            <person name="Ferrer M."/>
            <person name="Yakimov M.M."/>
            <person name="Teeling H."/>
            <person name="Golyshina O.V."/>
        </authorList>
    </citation>
    <scope>NUCLEOTIDE SEQUENCE [LARGE SCALE GENOMIC DNA]</scope>
    <source>
        <strain evidence="1 2">MIL-1</strain>
    </source>
</reference>
<dbReference type="Proteomes" id="UP000011866">
    <property type="component" value="Chromosome"/>
</dbReference>
<dbReference type="EMBL" id="HF680312">
    <property type="protein sequence ID" value="CCU70940.1"/>
    <property type="molecule type" value="Genomic_DNA"/>
</dbReference>
<dbReference type="HOGENOM" id="CLU_150549_0_0_6"/>
<dbReference type="GeneID" id="79175485"/>
<protein>
    <recommendedName>
        <fullName evidence="3">Mu-like prophage FluMu protein gp41</fullName>
    </recommendedName>
</protein>
<keyword evidence="2" id="KW-1185">Reference proteome</keyword>
<name>M5DM53_9GAMM</name>
<evidence type="ECO:0000313" key="2">
    <source>
        <dbReference type="Proteomes" id="UP000011866"/>
    </source>
</evidence>
<organism evidence="1 2">
    <name type="scientific">Thalassolituus oleivorans MIL-1</name>
    <dbReference type="NCBI Taxonomy" id="1298593"/>
    <lineage>
        <taxon>Bacteria</taxon>
        <taxon>Pseudomonadati</taxon>
        <taxon>Pseudomonadota</taxon>
        <taxon>Gammaproteobacteria</taxon>
        <taxon>Oceanospirillales</taxon>
        <taxon>Oceanospirillaceae</taxon>
        <taxon>Thalassolituus</taxon>
    </lineage>
</organism>
<accession>M5DM53</accession>
<dbReference type="KEGG" id="tol:TOL_0501"/>
<evidence type="ECO:0008006" key="3">
    <source>
        <dbReference type="Google" id="ProtNLM"/>
    </source>
</evidence>
<evidence type="ECO:0000313" key="1">
    <source>
        <dbReference type="EMBL" id="CCU70940.1"/>
    </source>
</evidence>
<sequence length="140" mass="14718">MGAITGTLKHGLKVGNEAQINFELHTHLTAGQIMEAKEASEKVVITNINGRMTPVCVESPARLGVLMLCQQIKKIGVIAGPLEPSMFALLHEEDLAILNLYADVAAGAVSAAELSDKLTALAHSASPEVTQKGRSDSSSE</sequence>